<evidence type="ECO:0000256" key="11">
    <source>
        <dbReference type="SAM" id="MobiDB-lite"/>
    </source>
</evidence>
<keyword evidence="4 10" id="KW-0136">Cellulose degradation</keyword>
<evidence type="ECO:0000259" key="12">
    <source>
        <dbReference type="Pfam" id="PF00759"/>
    </source>
</evidence>
<feature type="active site" evidence="9">
    <location>
        <position position="429"/>
    </location>
</feature>
<dbReference type="GO" id="GO:0008810">
    <property type="term" value="F:cellulase activity"/>
    <property type="evidence" value="ECO:0007669"/>
    <property type="project" value="UniProtKB-EC"/>
</dbReference>
<keyword evidence="5 8" id="KW-0119">Carbohydrate metabolism</keyword>
<dbReference type="Pfam" id="PF00759">
    <property type="entry name" value="Glyco_hydro_9"/>
    <property type="match status" value="1"/>
</dbReference>
<feature type="active site" evidence="8">
    <location>
        <position position="369"/>
    </location>
</feature>
<dbReference type="InterPro" id="IPR018221">
    <property type="entry name" value="Glyco_hydro_9_His_AS"/>
</dbReference>
<protein>
    <recommendedName>
        <fullName evidence="10">Endoglucanase</fullName>
        <ecNumber evidence="10">3.2.1.4</ecNumber>
    </recommendedName>
</protein>
<dbReference type="PROSITE" id="PS00592">
    <property type="entry name" value="GH9_2"/>
    <property type="match status" value="1"/>
</dbReference>
<sequence>MRSPSPSSSSRASAPASCRRATACPGAATPASETAPSTMWTLSAATTTPATTSSSVCRWRSRRRCWRGASSTSAGSWAASCRTPCPPCGGAPTPPQGRHVDAGQAVRPGGGPEPGPPVLGAPRGHGHAARRLRRHQGQARLRRRRRDRRRARRLRHRLPPLRPCLLLQAPPRRHEGVRLRRPPPRLLQRLPHRLRLPLLLLLLRLPRRAPVGGMSYVQVNGMQLGAGDDDYSFSWDDKRVGTKVLLSKGFLRKKLPGLRLYKAHSDNYICSLLPGTSSFQSGQYTPGGLIYKEGASNMQYVTTATFLLLAYAKYLRSSGATVACGGARDVSPGELVALAKRQVDYILGKNPAGMSYMVGFGDRYPRRLHHRGASMPSVRAHPGRIGCDEGFRYLHSGAADQNVLVGAVVGGPDARDAFADDRDSYGQSEPATYINAPLVGALAFFAGTARQ</sequence>
<keyword evidence="6 8" id="KW-0326">Glycosidase</keyword>
<feature type="compositionally biased region" description="Basic residues" evidence="11">
    <location>
        <begin position="124"/>
        <end position="155"/>
    </location>
</feature>
<dbReference type="EC" id="3.2.1.4" evidence="10"/>
<evidence type="ECO:0000313" key="13">
    <source>
        <dbReference type="EMBL" id="JAE00746.1"/>
    </source>
</evidence>
<dbReference type="GO" id="GO:0030245">
    <property type="term" value="P:cellulose catabolic process"/>
    <property type="evidence" value="ECO:0007669"/>
    <property type="project" value="UniProtKB-KW"/>
</dbReference>
<name>A0A0A9ES92_ARUDO</name>
<evidence type="ECO:0000256" key="2">
    <source>
        <dbReference type="ARBA" id="ARBA00007072"/>
    </source>
</evidence>
<feature type="domain" description="Glycoside hydrolase family 9" evidence="12">
    <location>
        <begin position="228"/>
        <end position="442"/>
    </location>
</feature>
<evidence type="ECO:0000256" key="4">
    <source>
        <dbReference type="ARBA" id="ARBA00023001"/>
    </source>
</evidence>
<dbReference type="PANTHER" id="PTHR22298">
    <property type="entry name" value="ENDO-1,4-BETA-GLUCANASE"/>
    <property type="match status" value="1"/>
</dbReference>
<evidence type="ECO:0000256" key="7">
    <source>
        <dbReference type="ARBA" id="ARBA00023326"/>
    </source>
</evidence>
<comment type="catalytic activity">
    <reaction evidence="1 10">
        <text>Endohydrolysis of (1-&gt;4)-beta-D-glucosidic linkages in cellulose, lichenin and cereal beta-D-glucans.</text>
        <dbReference type="EC" id="3.2.1.4"/>
    </reaction>
</comment>
<keyword evidence="7 8" id="KW-0624">Polysaccharide degradation</keyword>
<evidence type="ECO:0000256" key="6">
    <source>
        <dbReference type="ARBA" id="ARBA00023295"/>
    </source>
</evidence>
<reference evidence="13" key="2">
    <citation type="journal article" date="2015" name="Data Brief">
        <title>Shoot transcriptome of the giant reed, Arundo donax.</title>
        <authorList>
            <person name="Barrero R.A."/>
            <person name="Guerrero F.D."/>
            <person name="Moolhuijzen P."/>
            <person name="Goolsby J.A."/>
            <person name="Tidwell J."/>
            <person name="Bellgard S.E."/>
            <person name="Bellgard M.I."/>
        </authorList>
    </citation>
    <scope>NUCLEOTIDE SEQUENCE</scope>
    <source>
        <tissue evidence="13">Shoot tissue taken approximately 20 cm above the soil surface</tissue>
    </source>
</reference>
<feature type="region of interest" description="Disordered" evidence="11">
    <location>
        <begin position="1"/>
        <end position="54"/>
    </location>
</feature>
<dbReference type="InterPro" id="IPR008928">
    <property type="entry name" value="6-hairpin_glycosidase_sf"/>
</dbReference>
<evidence type="ECO:0000256" key="9">
    <source>
        <dbReference type="PROSITE-ProRule" id="PRU10060"/>
    </source>
</evidence>
<dbReference type="EMBL" id="GBRH01197150">
    <property type="protein sequence ID" value="JAE00746.1"/>
    <property type="molecule type" value="Transcribed_RNA"/>
</dbReference>
<dbReference type="Gene3D" id="1.50.10.10">
    <property type="match status" value="1"/>
</dbReference>
<dbReference type="AlphaFoldDB" id="A0A0A9ES92"/>
<evidence type="ECO:0000256" key="10">
    <source>
        <dbReference type="RuleBase" id="RU361166"/>
    </source>
</evidence>
<dbReference type="InterPro" id="IPR001701">
    <property type="entry name" value="Glyco_hydro_9"/>
</dbReference>
<dbReference type="PROSITE" id="PS00698">
    <property type="entry name" value="GH9_3"/>
    <property type="match status" value="1"/>
</dbReference>
<evidence type="ECO:0000256" key="1">
    <source>
        <dbReference type="ARBA" id="ARBA00000966"/>
    </source>
</evidence>
<comment type="similarity">
    <text evidence="2 8 10">Belongs to the glycosyl hydrolase 9 (cellulase E) family.</text>
</comment>
<feature type="region of interest" description="Disordered" evidence="11">
    <location>
        <begin position="92"/>
        <end position="155"/>
    </location>
</feature>
<reference evidence="13" key="1">
    <citation type="submission" date="2014-09" db="EMBL/GenBank/DDBJ databases">
        <authorList>
            <person name="Magalhaes I.L.F."/>
            <person name="Oliveira U."/>
            <person name="Santos F.R."/>
            <person name="Vidigal T.H.D.A."/>
            <person name="Brescovit A.D."/>
            <person name="Santos A.J."/>
        </authorList>
    </citation>
    <scope>NUCLEOTIDE SEQUENCE</scope>
    <source>
        <tissue evidence="13">Shoot tissue taken approximately 20 cm above the soil surface</tissue>
    </source>
</reference>
<evidence type="ECO:0000256" key="3">
    <source>
        <dbReference type="ARBA" id="ARBA00022801"/>
    </source>
</evidence>
<dbReference type="InterPro" id="IPR012341">
    <property type="entry name" value="6hp_glycosidase-like_sf"/>
</dbReference>
<evidence type="ECO:0000256" key="5">
    <source>
        <dbReference type="ARBA" id="ARBA00023277"/>
    </source>
</evidence>
<proteinExistence type="inferred from homology"/>
<evidence type="ECO:0000256" key="8">
    <source>
        <dbReference type="PROSITE-ProRule" id="PRU10059"/>
    </source>
</evidence>
<dbReference type="InterPro" id="IPR033126">
    <property type="entry name" value="Glyco_hydro_9_Asp/Glu_AS"/>
</dbReference>
<organism evidence="13">
    <name type="scientific">Arundo donax</name>
    <name type="common">Giant reed</name>
    <name type="synonym">Donax arundinaceus</name>
    <dbReference type="NCBI Taxonomy" id="35708"/>
    <lineage>
        <taxon>Eukaryota</taxon>
        <taxon>Viridiplantae</taxon>
        <taxon>Streptophyta</taxon>
        <taxon>Embryophyta</taxon>
        <taxon>Tracheophyta</taxon>
        <taxon>Spermatophyta</taxon>
        <taxon>Magnoliopsida</taxon>
        <taxon>Liliopsida</taxon>
        <taxon>Poales</taxon>
        <taxon>Poaceae</taxon>
        <taxon>PACMAD clade</taxon>
        <taxon>Arundinoideae</taxon>
        <taxon>Arundineae</taxon>
        <taxon>Arundo</taxon>
    </lineage>
</organism>
<accession>A0A0A9ES92</accession>
<feature type="active site" evidence="9">
    <location>
        <position position="420"/>
    </location>
</feature>
<keyword evidence="3 8" id="KW-0378">Hydrolase</keyword>
<dbReference type="SUPFAM" id="SSF48208">
    <property type="entry name" value="Six-hairpin glycosidases"/>
    <property type="match status" value="1"/>
</dbReference>